<feature type="compositionally biased region" description="Polar residues" evidence="1">
    <location>
        <begin position="386"/>
        <end position="396"/>
    </location>
</feature>
<gene>
    <name evidence="2" type="ORF">QTJ16_006008</name>
</gene>
<evidence type="ECO:0008006" key="4">
    <source>
        <dbReference type="Google" id="ProtNLM"/>
    </source>
</evidence>
<evidence type="ECO:0000313" key="2">
    <source>
        <dbReference type="EMBL" id="KAK2624815.1"/>
    </source>
</evidence>
<sequence length="562" mass="62335">MSITKVLGCPNVAHGTSRNHSDPTRHLLGFRATTMAEDALHVLLKALRDHDLPYDRDALNSAFADPESQTAMQDWVQEYLCPDTLLSKDEAVLYATLTKTGEVEALAAQDLSLVQGLNDEEIHNAIEELRRSTAAIEKQSEALRLQQNAMNALVKGGQRTSQARALTEEGQMRKWDVEKGHITAAVGELSQSLMYQTADLEQQFKASEANVKQTVDGILKSDDKLLLSLQKLSSDLDPGRSDDDAIVGKIRELCARLIKHTVEGIRTRLDRVYLEGLGASNTCGDQKEDSEVNDLQEELESLYSEILPVAQMSAEQQFLEPALRAVAASHGQGQERAVKAVAYIHDCMKFLVNRIETFLHRAEESQCHRMALRTVLNSAKKELSQHSETSLTTKIGSPTRPSPQRKGNISGSESNSGVRKSRRSSGTFDEDIAPEQQLARNLGVALPSEGIPDQARAGLLERMLAERTARLEGHAASLQSTTESSISSHLHDARLTLELLRDSLLAESPYGRVHLLDPELDKSVLKFEQDLQDLQTDLEAVDLHNLQAKNTHREQLIERWSR</sequence>
<feature type="compositionally biased region" description="Polar residues" evidence="1">
    <location>
        <begin position="405"/>
        <end position="418"/>
    </location>
</feature>
<organism evidence="2 3">
    <name type="scientific">Diplocarpon rosae</name>
    <dbReference type="NCBI Taxonomy" id="946125"/>
    <lineage>
        <taxon>Eukaryota</taxon>
        <taxon>Fungi</taxon>
        <taxon>Dikarya</taxon>
        <taxon>Ascomycota</taxon>
        <taxon>Pezizomycotina</taxon>
        <taxon>Leotiomycetes</taxon>
        <taxon>Helotiales</taxon>
        <taxon>Drepanopezizaceae</taxon>
        <taxon>Diplocarpon</taxon>
    </lineage>
</organism>
<protein>
    <recommendedName>
        <fullName evidence="4">Vacuolar H+/Ca2+ exchanger</fullName>
    </recommendedName>
</protein>
<dbReference type="AlphaFoldDB" id="A0AAD9SY63"/>
<evidence type="ECO:0000256" key="1">
    <source>
        <dbReference type="SAM" id="MobiDB-lite"/>
    </source>
</evidence>
<comment type="caution">
    <text evidence="2">The sequence shown here is derived from an EMBL/GenBank/DDBJ whole genome shotgun (WGS) entry which is preliminary data.</text>
</comment>
<dbReference type="Proteomes" id="UP001285354">
    <property type="component" value="Unassembled WGS sequence"/>
</dbReference>
<dbReference type="EMBL" id="JAUBYV010000009">
    <property type="protein sequence ID" value="KAK2624815.1"/>
    <property type="molecule type" value="Genomic_DNA"/>
</dbReference>
<accession>A0AAD9SY63</accession>
<evidence type="ECO:0000313" key="3">
    <source>
        <dbReference type="Proteomes" id="UP001285354"/>
    </source>
</evidence>
<reference evidence="2" key="1">
    <citation type="submission" date="2023-06" db="EMBL/GenBank/DDBJ databases">
        <title>Draft genome of Marssonina rosae.</title>
        <authorList>
            <person name="Cheng Q."/>
        </authorList>
    </citation>
    <scope>NUCLEOTIDE SEQUENCE</scope>
    <source>
        <strain evidence="2">R4</strain>
    </source>
</reference>
<keyword evidence="3" id="KW-1185">Reference proteome</keyword>
<feature type="region of interest" description="Disordered" evidence="1">
    <location>
        <begin position="383"/>
        <end position="431"/>
    </location>
</feature>
<proteinExistence type="predicted"/>
<name>A0AAD9SY63_9HELO</name>